<evidence type="ECO:0000256" key="4">
    <source>
        <dbReference type="ARBA" id="ARBA00022679"/>
    </source>
</evidence>
<evidence type="ECO:0000256" key="2">
    <source>
        <dbReference type="ARBA" id="ARBA00022475"/>
    </source>
</evidence>
<sequence length="386" mass="39769">MKDAETLVLTPVPAAGAGVEDPWGEDHDPVVPPEADPPRRSITPWLLPTLLMGALATTGAHRSAPAGADVASPLHHLLLRAWATVFGQSDLALRTPSILAVTATAALVAALAARVFTPRVGLLAGLIFALLPATTRYAQQPQPYALAMLAAVLATWCLVRFVEAPTARRLAGYGAAVLLLGTCHALALLLLVGHGWAVVFFRRGLAPRWLLVAALGAAPAAALLLLDARRGDRLAAGVAPTLDVLAATPGQLFGVTALAGVLGWLALFSLPLRRSAALYTAWAVAPPLALLLIAQATPVWLPSVLLFTLPAWATLGAVALARVRAGWCAAVLVAVAVLAAPVQVALRSPDADQRADGRLTRITRLWTPPSGDVAAVPSGPRGAGGG</sequence>
<evidence type="ECO:0000256" key="6">
    <source>
        <dbReference type="ARBA" id="ARBA00022989"/>
    </source>
</evidence>
<evidence type="ECO:0000256" key="9">
    <source>
        <dbReference type="SAM" id="Phobius"/>
    </source>
</evidence>
<evidence type="ECO:0000256" key="1">
    <source>
        <dbReference type="ARBA" id="ARBA00004651"/>
    </source>
</evidence>
<dbReference type="GO" id="GO:0005886">
    <property type="term" value="C:plasma membrane"/>
    <property type="evidence" value="ECO:0007669"/>
    <property type="project" value="UniProtKB-SubCell"/>
</dbReference>
<feature type="transmembrane region" description="Helical" evidence="9">
    <location>
        <begin position="209"/>
        <end position="226"/>
    </location>
</feature>
<dbReference type="PANTHER" id="PTHR33908">
    <property type="entry name" value="MANNOSYLTRANSFERASE YKCB-RELATED"/>
    <property type="match status" value="1"/>
</dbReference>
<feature type="transmembrane region" description="Helical" evidence="9">
    <location>
        <begin position="120"/>
        <end position="138"/>
    </location>
</feature>
<keyword evidence="4 11" id="KW-0808">Transferase</keyword>
<keyword evidence="2" id="KW-1003">Cell membrane</keyword>
<reference evidence="11 12" key="1">
    <citation type="submission" date="2016-06" db="EMBL/GenBank/DDBJ databases">
        <authorList>
            <person name="Kjaerup R.B."/>
            <person name="Dalgaard T.S."/>
            <person name="Juul-Madsen H.R."/>
        </authorList>
    </citation>
    <scope>NUCLEOTIDE SEQUENCE [LARGE SCALE GENOMIC DNA]</scope>
    <source>
        <strain evidence="11 12">DSM 45097</strain>
    </source>
</reference>
<evidence type="ECO:0000259" key="10">
    <source>
        <dbReference type="Pfam" id="PF13231"/>
    </source>
</evidence>
<keyword evidence="7 9" id="KW-0472">Membrane</keyword>
<feature type="transmembrane region" description="Helical" evidence="9">
    <location>
        <begin position="327"/>
        <end position="346"/>
    </location>
</feature>
<dbReference type="Proteomes" id="UP000198210">
    <property type="component" value="Chromosome I"/>
</dbReference>
<feature type="transmembrane region" description="Helical" evidence="9">
    <location>
        <begin position="276"/>
        <end position="293"/>
    </location>
</feature>
<evidence type="ECO:0000256" key="8">
    <source>
        <dbReference type="SAM" id="MobiDB-lite"/>
    </source>
</evidence>
<feature type="transmembrane region" description="Helical" evidence="9">
    <location>
        <begin position="91"/>
        <end position="113"/>
    </location>
</feature>
<evidence type="ECO:0000256" key="5">
    <source>
        <dbReference type="ARBA" id="ARBA00022692"/>
    </source>
</evidence>
<feature type="transmembrane region" description="Helical" evidence="9">
    <location>
        <begin position="300"/>
        <end position="321"/>
    </location>
</feature>
<protein>
    <submittedName>
        <fullName evidence="11">Mannosyltransferase</fullName>
    </submittedName>
</protein>
<dbReference type="EMBL" id="LT607751">
    <property type="protein sequence ID" value="SCG54838.1"/>
    <property type="molecule type" value="Genomic_DNA"/>
</dbReference>
<name>A0A1C5I900_9ACTN</name>
<accession>A0A1C5I900</accession>
<dbReference type="GO" id="GO:0009103">
    <property type="term" value="P:lipopolysaccharide biosynthetic process"/>
    <property type="evidence" value="ECO:0007669"/>
    <property type="project" value="UniProtKB-ARBA"/>
</dbReference>
<dbReference type="InterPro" id="IPR038731">
    <property type="entry name" value="RgtA/B/C-like"/>
</dbReference>
<feature type="transmembrane region" description="Helical" evidence="9">
    <location>
        <begin position="252"/>
        <end position="270"/>
    </location>
</feature>
<dbReference type="GO" id="GO:0016763">
    <property type="term" value="F:pentosyltransferase activity"/>
    <property type="evidence" value="ECO:0007669"/>
    <property type="project" value="TreeGrafter"/>
</dbReference>
<comment type="subcellular location">
    <subcellularLocation>
        <location evidence="1">Cell membrane</location>
        <topology evidence="1">Multi-pass membrane protein</topology>
    </subcellularLocation>
</comment>
<feature type="region of interest" description="Disordered" evidence="8">
    <location>
        <begin position="1"/>
        <end position="38"/>
    </location>
</feature>
<evidence type="ECO:0000256" key="7">
    <source>
        <dbReference type="ARBA" id="ARBA00023136"/>
    </source>
</evidence>
<evidence type="ECO:0000313" key="11">
    <source>
        <dbReference type="EMBL" id="SCG54838.1"/>
    </source>
</evidence>
<organism evidence="11 12">
    <name type="scientific">Micromonospora siamensis</name>
    <dbReference type="NCBI Taxonomy" id="299152"/>
    <lineage>
        <taxon>Bacteria</taxon>
        <taxon>Bacillati</taxon>
        <taxon>Actinomycetota</taxon>
        <taxon>Actinomycetes</taxon>
        <taxon>Micromonosporales</taxon>
        <taxon>Micromonosporaceae</taxon>
        <taxon>Micromonospora</taxon>
    </lineage>
</organism>
<dbReference type="AlphaFoldDB" id="A0A1C5I900"/>
<dbReference type="PANTHER" id="PTHR33908:SF3">
    <property type="entry name" value="UNDECAPRENYL PHOSPHATE-ALPHA-4-AMINO-4-DEOXY-L-ARABINOSE ARABINOSYL TRANSFERASE"/>
    <property type="match status" value="1"/>
</dbReference>
<dbReference type="RefSeq" id="WP_088971153.1">
    <property type="nucleotide sequence ID" value="NZ_JBHLYF010000028.1"/>
</dbReference>
<keyword evidence="5 9" id="KW-0812">Transmembrane</keyword>
<keyword evidence="3 11" id="KW-0328">Glycosyltransferase</keyword>
<keyword evidence="6 9" id="KW-1133">Transmembrane helix</keyword>
<proteinExistence type="predicted"/>
<dbReference type="GO" id="GO:0010041">
    <property type="term" value="P:response to iron(III) ion"/>
    <property type="evidence" value="ECO:0007669"/>
    <property type="project" value="TreeGrafter"/>
</dbReference>
<evidence type="ECO:0000256" key="3">
    <source>
        <dbReference type="ARBA" id="ARBA00022676"/>
    </source>
</evidence>
<gene>
    <name evidence="11" type="ORF">GA0074704_3090</name>
</gene>
<feature type="transmembrane region" description="Helical" evidence="9">
    <location>
        <begin position="174"/>
        <end position="197"/>
    </location>
</feature>
<evidence type="ECO:0000313" key="12">
    <source>
        <dbReference type="Proteomes" id="UP000198210"/>
    </source>
</evidence>
<dbReference type="Pfam" id="PF13231">
    <property type="entry name" value="PMT_2"/>
    <property type="match status" value="1"/>
</dbReference>
<dbReference type="InterPro" id="IPR050297">
    <property type="entry name" value="LipidA_mod_glycosyltrf_83"/>
</dbReference>
<feature type="domain" description="Glycosyltransferase RgtA/B/C/D-like" evidence="10">
    <location>
        <begin position="72"/>
        <end position="217"/>
    </location>
</feature>
<keyword evidence="12" id="KW-1185">Reference proteome</keyword>